<keyword evidence="2" id="KW-0808">Transferase</keyword>
<keyword evidence="4" id="KW-0418">Kinase</keyword>
<gene>
    <name evidence="7" type="ORF">PVAG01_04826</name>
</gene>
<evidence type="ECO:0000313" key="8">
    <source>
        <dbReference type="Proteomes" id="UP001629113"/>
    </source>
</evidence>
<evidence type="ECO:0000256" key="5">
    <source>
        <dbReference type="ARBA" id="ARBA00022840"/>
    </source>
</evidence>
<feature type="domain" description="Protein kinase" evidence="6">
    <location>
        <begin position="1"/>
        <end position="239"/>
    </location>
</feature>
<evidence type="ECO:0000256" key="2">
    <source>
        <dbReference type="ARBA" id="ARBA00022679"/>
    </source>
</evidence>
<dbReference type="PANTHER" id="PTHR24058">
    <property type="entry name" value="DUAL SPECIFICITY PROTEIN KINASE"/>
    <property type="match status" value="1"/>
</dbReference>
<dbReference type="PROSITE" id="PS50011">
    <property type="entry name" value="PROTEIN_KINASE_DOM"/>
    <property type="match status" value="1"/>
</dbReference>
<dbReference type="InterPro" id="IPR050494">
    <property type="entry name" value="Ser_Thr_dual-spec_kinase"/>
</dbReference>
<keyword evidence="8" id="KW-1185">Reference proteome</keyword>
<evidence type="ECO:0000256" key="4">
    <source>
        <dbReference type="ARBA" id="ARBA00022777"/>
    </source>
</evidence>
<reference evidence="7 8" key="1">
    <citation type="submission" date="2024-06" db="EMBL/GenBank/DDBJ databases">
        <title>Complete genome of Phlyctema vagabunda strain 19-DSS-EL-015.</title>
        <authorList>
            <person name="Fiorenzani C."/>
        </authorList>
    </citation>
    <scope>NUCLEOTIDE SEQUENCE [LARGE SCALE GENOMIC DNA]</scope>
    <source>
        <strain evidence="7 8">19-DSS-EL-015</strain>
    </source>
</reference>
<keyword evidence="5" id="KW-0067">ATP-binding</keyword>
<keyword evidence="1" id="KW-0723">Serine/threonine-protein kinase</keyword>
<dbReference type="EMBL" id="JBFCZG010000004">
    <property type="protein sequence ID" value="KAL3423079.1"/>
    <property type="molecule type" value="Genomic_DNA"/>
</dbReference>
<dbReference type="InterPro" id="IPR000719">
    <property type="entry name" value="Prot_kinase_dom"/>
</dbReference>
<evidence type="ECO:0000259" key="6">
    <source>
        <dbReference type="PROSITE" id="PS50011"/>
    </source>
</evidence>
<proteinExistence type="predicted"/>
<keyword evidence="3" id="KW-0547">Nucleotide-binding</keyword>
<comment type="caution">
    <text evidence="7">The sequence shown here is derived from an EMBL/GenBank/DDBJ whole genome shotgun (WGS) entry which is preliminary data.</text>
</comment>
<dbReference type="Gene3D" id="1.10.510.10">
    <property type="entry name" value="Transferase(Phosphotransferase) domain 1"/>
    <property type="match status" value="2"/>
</dbReference>
<sequence length="243" mass="27483">MIIASTYVRALEDCIGHDGEKPEQRCLVLEWMDKDLWKSRMNPRSHDPQLQKNVARSVLEALAVFADIQATHTDFNPNNVLISGIEDINPVVKVGDLGNLCGEGIDWIRLQGLAIRALEMAHWLGKRPMFGASNKILDRLTEALCIAKIKRLVGPIESPVKPEYAEDFETADYLESESFQTPEMTERMNFITVGTIRQELERLPVGTISKECIDFIESLLVVDHTKRPSARDALKHPFITKMN</sequence>
<evidence type="ECO:0000256" key="3">
    <source>
        <dbReference type="ARBA" id="ARBA00022741"/>
    </source>
</evidence>
<name>A0ABR4PIB7_9HELO</name>
<dbReference type="PANTHER" id="PTHR24058:SF124">
    <property type="entry name" value="PROTEIN KINASE SUPERFAMILY PROTEIN"/>
    <property type="match status" value="1"/>
</dbReference>
<evidence type="ECO:0000313" key="7">
    <source>
        <dbReference type="EMBL" id="KAL3423079.1"/>
    </source>
</evidence>
<dbReference type="SMART" id="SM00220">
    <property type="entry name" value="S_TKc"/>
    <property type="match status" value="1"/>
</dbReference>
<accession>A0ABR4PIB7</accession>
<organism evidence="7 8">
    <name type="scientific">Phlyctema vagabunda</name>
    <dbReference type="NCBI Taxonomy" id="108571"/>
    <lineage>
        <taxon>Eukaryota</taxon>
        <taxon>Fungi</taxon>
        <taxon>Dikarya</taxon>
        <taxon>Ascomycota</taxon>
        <taxon>Pezizomycotina</taxon>
        <taxon>Leotiomycetes</taxon>
        <taxon>Helotiales</taxon>
        <taxon>Dermateaceae</taxon>
        <taxon>Phlyctema</taxon>
    </lineage>
</organism>
<dbReference type="Gene3D" id="3.30.200.20">
    <property type="entry name" value="Phosphorylase Kinase, domain 1"/>
    <property type="match status" value="1"/>
</dbReference>
<evidence type="ECO:0000256" key="1">
    <source>
        <dbReference type="ARBA" id="ARBA00022527"/>
    </source>
</evidence>
<dbReference type="InterPro" id="IPR011009">
    <property type="entry name" value="Kinase-like_dom_sf"/>
</dbReference>
<dbReference type="SUPFAM" id="SSF56112">
    <property type="entry name" value="Protein kinase-like (PK-like)"/>
    <property type="match status" value="1"/>
</dbReference>
<protein>
    <recommendedName>
        <fullName evidence="6">Protein kinase domain-containing protein</fullName>
    </recommendedName>
</protein>
<dbReference type="Proteomes" id="UP001629113">
    <property type="component" value="Unassembled WGS sequence"/>
</dbReference>